<dbReference type="KEGG" id="hat:RC74_07600"/>
<dbReference type="EMBL" id="CP014327">
    <property type="protein sequence ID" value="AML51141.1"/>
    <property type="molecule type" value="Genomic_DNA"/>
</dbReference>
<dbReference type="RefSeq" id="WP_038999898.1">
    <property type="nucleotide sequence ID" value="NZ_CP014327.1"/>
</dbReference>
<name>A0A126UYK5_9RHOB</name>
<dbReference type="SUPFAM" id="SSF55298">
    <property type="entry name" value="YjgF-like"/>
    <property type="match status" value="1"/>
</dbReference>
<dbReference type="Gene3D" id="3.30.1330.40">
    <property type="entry name" value="RutC-like"/>
    <property type="match status" value="1"/>
</dbReference>
<proteinExistence type="predicted"/>
<accession>A0A126UYK5</accession>
<dbReference type="CDD" id="cd00448">
    <property type="entry name" value="YjgF_YER057c_UK114_family"/>
    <property type="match status" value="1"/>
</dbReference>
<evidence type="ECO:0000313" key="2">
    <source>
        <dbReference type="Proteomes" id="UP000070371"/>
    </source>
</evidence>
<organism evidence="1 2">
    <name type="scientific">Falsihalocynthiibacter arcticus</name>
    <dbReference type="NCBI Taxonomy" id="1579316"/>
    <lineage>
        <taxon>Bacteria</taxon>
        <taxon>Pseudomonadati</taxon>
        <taxon>Pseudomonadota</taxon>
        <taxon>Alphaproteobacteria</taxon>
        <taxon>Rhodobacterales</taxon>
        <taxon>Roseobacteraceae</taxon>
        <taxon>Falsihalocynthiibacter</taxon>
    </lineage>
</organism>
<dbReference type="InterPro" id="IPR006175">
    <property type="entry name" value="YjgF/YER057c/UK114"/>
</dbReference>
<dbReference type="Pfam" id="PF01042">
    <property type="entry name" value="Ribonuc_L-PSP"/>
    <property type="match status" value="1"/>
</dbReference>
<dbReference type="PANTHER" id="PTHR43857:SF1">
    <property type="entry name" value="YJGH FAMILY PROTEIN"/>
    <property type="match status" value="1"/>
</dbReference>
<sequence>MKPLTPKNIASPFGGYSHGVSGGGVVLTSGQLGLAADGTVPATVTEQAEICFENIRAILACDGLDFSHILRFSAYVTAREHMADYMKVRDAMVSELAVKPASTLMIVSGFTRAEFLVEVEATALAPTARSSPK</sequence>
<dbReference type="STRING" id="1579316.RC74_07600"/>
<dbReference type="OrthoDB" id="9799840at2"/>
<gene>
    <name evidence="1" type="ORF">RC74_07600</name>
</gene>
<dbReference type="PANTHER" id="PTHR43857">
    <property type="entry name" value="BLR7761 PROTEIN"/>
    <property type="match status" value="1"/>
</dbReference>
<keyword evidence="2" id="KW-1185">Reference proteome</keyword>
<evidence type="ECO:0000313" key="1">
    <source>
        <dbReference type="EMBL" id="AML51141.1"/>
    </source>
</evidence>
<dbReference type="AlphaFoldDB" id="A0A126UYK5"/>
<dbReference type="Proteomes" id="UP000070371">
    <property type="component" value="Chromosome"/>
</dbReference>
<reference evidence="1 2" key="1">
    <citation type="submission" date="2016-02" db="EMBL/GenBank/DDBJ databases">
        <title>Complete genome sequence of Halocynthiibacter arcticus PAMC 20958t from arctic marine sediment.</title>
        <authorList>
            <person name="Lee Y.M."/>
            <person name="Baek K."/>
            <person name="Lee H.K."/>
            <person name="Shin S.C."/>
        </authorList>
    </citation>
    <scope>NUCLEOTIDE SEQUENCE [LARGE SCALE GENOMIC DNA]</scope>
    <source>
        <strain evidence="1">PAMC 20958</strain>
    </source>
</reference>
<dbReference type="InterPro" id="IPR035959">
    <property type="entry name" value="RutC-like_sf"/>
</dbReference>
<protein>
    <submittedName>
        <fullName evidence="1">Enamine deaminase RidA</fullName>
    </submittedName>
</protein>